<dbReference type="SUPFAM" id="SSF57184">
    <property type="entry name" value="Growth factor receptor domain"/>
    <property type="match status" value="1"/>
</dbReference>
<keyword evidence="2" id="KW-0677">Repeat</keyword>
<evidence type="ECO:0000256" key="4">
    <source>
        <dbReference type="SAM" id="SignalP"/>
    </source>
</evidence>
<keyword evidence="3" id="KW-1133">Transmembrane helix</keyword>
<evidence type="ECO:0000256" key="3">
    <source>
        <dbReference type="SAM" id="Phobius"/>
    </source>
</evidence>
<dbReference type="Gene3D" id="2.120.10.80">
    <property type="entry name" value="Kelch-type beta propeller"/>
    <property type="match status" value="2"/>
</dbReference>
<dbReference type="SMART" id="SM01411">
    <property type="entry name" value="Ephrin_rec_like"/>
    <property type="match status" value="2"/>
</dbReference>
<keyword evidence="1" id="KW-0880">Kelch repeat</keyword>
<feature type="transmembrane region" description="Helical" evidence="3">
    <location>
        <begin position="798"/>
        <end position="821"/>
    </location>
</feature>
<dbReference type="Gene3D" id="2.10.50.10">
    <property type="entry name" value="Tumor Necrosis Factor Receptor, subunit A, domain 2"/>
    <property type="match status" value="1"/>
</dbReference>
<feature type="signal peptide" evidence="4">
    <location>
        <begin position="1"/>
        <end position="20"/>
    </location>
</feature>
<gene>
    <name evidence="6" type="ORF">SteCoe_35106</name>
</gene>
<evidence type="ECO:0000259" key="5">
    <source>
        <dbReference type="Pfam" id="PF07699"/>
    </source>
</evidence>
<dbReference type="Proteomes" id="UP000187209">
    <property type="component" value="Unassembled WGS sequence"/>
</dbReference>
<feature type="domain" description="Tyrosine-protein kinase ephrin type A/B receptor-like" evidence="5">
    <location>
        <begin position="643"/>
        <end position="682"/>
    </location>
</feature>
<dbReference type="Pfam" id="PF07699">
    <property type="entry name" value="Ephrin_rec_like"/>
    <property type="match status" value="1"/>
</dbReference>
<dbReference type="SUPFAM" id="SSF117281">
    <property type="entry name" value="Kelch motif"/>
    <property type="match status" value="1"/>
</dbReference>
<accession>A0A1R2AT05</accession>
<keyword evidence="3" id="KW-0472">Membrane</keyword>
<feature type="transmembrane region" description="Helical" evidence="3">
    <location>
        <begin position="744"/>
        <end position="763"/>
    </location>
</feature>
<feature type="chain" id="PRO_5012345099" description="Tyrosine-protein kinase ephrin type A/B receptor-like domain-containing protein" evidence="4">
    <location>
        <begin position="21"/>
        <end position="1119"/>
    </location>
</feature>
<keyword evidence="7" id="KW-1185">Reference proteome</keyword>
<feature type="transmembrane region" description="Helical" evidence="3">
    <location>
        <begin position="1036"/>
        <end position="1057"/>
    </location>
</feature>
<keyword evidence="3" id="KW-0812">Transmembrane</keyword>
<dbReference type="EMBL" id="MPUH01001457">
    <property type="protein sequence ID" value="OMJ67663.1"/>
    <property type="molecule type" value="Genomic_DNA"/>
</dbReference>
<dbReference type="InterPro" id="IPR011641">
    <property type="entry name" value="Tyr-kin_ephrin_A/B_rcpt-like"/>
</dbReference>
<dbReference type="SUPFAM" id="SSF50965">
    <property type="entry name" value="Galactose oxidase, central domain"/>
    <property type="match status" value="1"/>
</dbReference>
<dbReference type="InterPro" id="IPR015915">
    <property type="entry name" value="Kelch-typ_b-propeller"/>
</dbReference>
<reference evidence="6 7" key="1">
    <citation type="submission" date="2016-11" db="EMBL/GenBank/DDBJ databases">
        <title>The macronuclear genome of Stentor coeruleus: a giant cell with tiny introns.</title>
        <authorList>
            <person name="Slabodnick M."/>
            <person name="Ruby J.G."/>
            <person name="Reiff S.B."/>
            <person name="Swart E.C."/>
            <person name="Gosai S."/>
            <person name="Prabakaran S."/>
            <person name="Witkowska E."/>
            <person name="Larue G.E."/>
            <person name="Fisher S."/>
            <person name="Freeman R.M."/>
            <person name="Gunawardena J."/>
            <person name="Chu W."/>
            <person name="Stover N.A."/>
            <person name="Gregory B.D."/>
            <person name="Nowacki M."/>
            <person name="Derisi J."/>
            <person name="Roy S.W."/>
            <person name="Marshall W.F."/>
            <person name="Sood P."/>
        </authorList>
    </citation>
    <scope>NUCLEOTIDE SEQUENCE [LARGE SCALE GENOMIC DNA]</scope>
    <source>
        <strain evidence="6">WM001</strain>
    </source>
</reference>
<dbReference type="PANTHER" id="PTHR46093:SF18">
    <property type="entry name" value="FIBRONECTIN TYPE-III DOMAIN-CONTAINING PROTEIN"/>
    <property type="match status" value="1"/>
</dbReference>
<evidence type="ECO:0000256" key="2">
    <source>
        <dbReference type="ARBA" id="ARBA00022737"/>
    </source>
</evidence>
<evidence type="ECO:0000256" key="1">
    <source>
        <dbReference type="ARBA" id="ARBA00022441"/>
    </source>
</evidence>
<sequence>MRKIFLISILLGCLTNGIDVISIPEFYIGPEPREKAAIAYNPIFNEILIFGGNNIAFYNDLWSFSLDSFRWKIIYPNSELPDSRSYAEGFMRVEKEEFCIFGGRSAKIFYHDLWCLNFRHQYWKKQNTRNDPPSLFVFTLAYFFYKDYDHIAVVGSDTVNSDYNLYLLNITSLKWERSFLLSLDIKTEFEEVNPGLVYFLVQEYTGKLYIPIITFYNQLQFFIVYNLETHTQNKVNYTATSIFFFNYPPMSACLIKNILYVLCEAGYASKIDLDKEKLVWYYYNVHFKMTKKSSSTLVGDYLYTFGGWLYDDYHYNLANSINYYNFFNETIFTKEVISTFNSPTARTHSAMCLIKGKFYVFGGKNKDYYLKDMWVYDPPNMVWTLTTTTSISPSARSNFASSCEGDAFLVWGGEDATGLNNDVFIYNSLTNAWNSLIPITVGIPSKRKGACAVLKLPYAYITGGIDSNGICNDLWRFNFGNSTYAKIATVPGSINAKCFFHDNIIEVIGGNDINEEPLGLKFEYSLVLGKVVNYNWSKRSGEILLKLHDGVLQIGGKGEDKKLLDSVMLNGSYIDTVNDFLYLPAYIYYNHSIYYFSGSIFTTRFTLFPNLPRPKFAVIHLPPNDKYGSDNYYCSEGFFAYKGVCEKCPAGTYASGVGNKECLKCDKGFYNSFQGASSVRQCYPCPEGTYNNYAGGTICKECPQGNNCPTGSRDPVNTIEKTATTYSIQPNLYQGVNLDSELALIQYLGALITGISLILVLAIPKLSDLIKKFDLYSTQHSYDEGDYIKIEKKKIGGVFSLIFVGASFVLTASVLVIFIWGNISESKSLIPLVILESEVKDFATNFEVEISLENYGDRCVKSDGKDACNDLIDVNSENIDRKQVLMKCYISPSRTCRVRYICSNCRVRSKATISLIFQEKLSYASGISVNVTSDSSIPESRSSVYSSISPQPGFIFIGPSPNNFYFTLTPSYFTSSVSKFPSQLIGYHVDSSVLPTTGSQNLIENLSVTAQISVTIILEQILVGLYTSRFAKQSTLLLISGIFGTVTGLMGIVGIIMGKFEGFFKDKSQEITRKDRVKEIANKRNEVIEMLFENHTIPVKFIKGKSETLSIVSAEGNTR</sequence>
<dbReference type="OrthoDB" id="2419613at2759"/>
<proteinExistence type="predicted"/>
<dbReference type="AlphaFoldDB" id="A0A1R2AT05"/>
<dbReference type="PANTHER" id="PTHR46093">
    <property type="entry name" value="ACYL-COA-BINDING DOMAIN-CONTAINING PROTEIN 5"/>
    <property type="match status" value="1"/>
</dbReference>
<keyword evidence="4" id="KW-0732">Signal</keyword>
<dbReference type="InterPro" id="IPR011043">
    <property type="entry name" value="Gal_Oxase/kelch_b-propeller"/>
</dbReference>
<organism evidence="6 7">
    <name type="scientific">Stentor coeruleus</name>
    <dbReference type="NCBI Taxonomy" id="5963"/>
    <lineage>
        <taxon>Eukaryota</taxon>
        <taxon>Sar</taxon>
        <taxon>Alveolata</taxon>
        <taxon>Ciliophora</taxon>
        <taxon>Postciliodesmatophora</taxon>
        <taxon>Heterotrichea</taxon>
        <taxon>Heterotrichida</taxon>
        <taxon>Stentoridae</taxon>
        <taxon>Stentor</taxon>
    </lineage>
</organism>
<evidence type="ECO:0000313" key="6">
    <source>
        <dbReference type="EMBL" id="OMJ67663.1"/>
    </source>
</evidence>
<protein>
    <recommendedName>
        <fullName evidence="5">Tyrosine-protein kinase ephrin type A/B receptor-like domain-containing protein</fullName>
    </recommendedName>
</protein>
<dbReference type="Pfam" id="PF24681">
    <property type="entry name" value="Kelch_KLHDC2_KLHL20_DRC7"/>
    <property type="match status" value="2"/>
</dbReference>
<name>A0A1R2AT05_9CILI</name>
<evidence type="ECO:0000313" key="7">
    <source>
        <dbReference type="Proteomes" id="UP000187209"/>
    </source>
</evidence>
<dbReference type="InterPro" id="IPR009030">
    <property type="entry name" value="Growth_fac_rcpt_cys_sf"/>
</dbReference>
<comment type="caution">
    <text evidence="6">The sequence shown here is derived from an EMBL/GenBank/DDBJ whole genome shotgun (WGS) entry which is preliminary data.</text>
</comment>